<dbReference type="AlphaFoldDB" id="A0A1X7BP98"/>
<organism evidence="3 4">
    <name type="scientific">Roseovarius aestuarii</name>
    <dbReference type="NCBI Taxonomy" id="475083"/>
    <lineage>
        <taxon>Bacteria</taxon>
        <taxon>Pseudomonadati</taxon>
        <taxon>Pseudomonadota</taxon>
        <taxon>Alphaproteobacteria</taxon>
        <taxon>Rhodobacterales</taxon>
        <taxon>Roseobacteraceae</taxon>
        <taxon>Roseovarius</taxon>
    </lineage>
</organism>
<reference evidence="3 4" key="1">
    <citation type="submission" date="2017-03" db="EMBL/GenBank/DDBJ databases">
        <authorList>
            <person name="Afonso C.L."/>
            <person name="Miller P.J."/>
            <person name="Scott M.A."/>
            <person name="Spackman E."/>
            <person name="Goraichik I."/>
            <person name="Dimitrov K.M."/>
            <person name="Suarez D.L."/>
            <person name="Swayne D.E."/>
        </authorList>
    </citation>
    <scope>NUCLEOTIDE SEQUENCE [LARGE SCALE GENOMIC DNA]</scope>
    <source>
        <strain evidence="3 4">CECT 7745</strain>
    </source>
</reference>
<keyword evidence="4" id="KW-1185">Reference proteome</keyword>
<gene>
    <name evidence="3" type="ORF">ROA7745_01266</name>
</gene>
<name>A0A1X7BP98_9RHOB</name>
<dbReference type="CDD" id="cd14727">
    <property type="entry name" value="ChanN-like"/>
    <property type="match status" value="1"/>
</dbReference>
<evidence type="ECO:0000259" key="2">
    <source>
        <dbReference type="Pfam" id="PF04187"/>
    </source>
</evidence>
<feature type="chain" id="PRO_5013321750" description="Haem-binding uptake Tiki superfamily ChaN domain-containing protein" evidence="1">
    <location>
        <begin position="22"/>
        <end position="257"/>
    </location>
</feature>
<dbReference type="Pfam" id="PF04187">
    <property type="entry name" value="Cofac_haem_bdg"/>
    <property type="match status" value="1"/>
</dbReference>
<dbReference type="Gene3D" id="3.40.50.11550">
    <property type="match status" value="2"/>
</dbReference>
<dbReference type="EMBL" id="FWXB01000003">
    <property type="protein sequence ID" value="SMC11453.1"/>
    <property type="molecule type" value="Genomic_DNA"/>
</dbReference>
<dbReference type="OrthoDB" id="9795827at2"/>
<protein>
    <recommendedName>
        <fullName evidence="2">Haem-binding uptake Tiki superfamily ChaN domain-containing protein</fullName>
    </recommendedName>
</protein>
<evidence type="ECO:0000313" key="4">
    <source>
        <dbReference type="Proteomes" id="UP000193224"/>
    </source>
</evidence>
<sequence length="257" mass="27793">MKCLILAVAAWMYLSAVPVAAQDVLILGEIHDNPEHHRVQARRVAEFEPKALVFEMIAPDRVYGGVVPEFRSPNGLPEYLGWDASGWPDFSMYRPIIYAAHDARIYGAHVSRKDAHEAMGAGVVAVFGERAKMFGLTDPLHEAQQAAREALQAVAHCDALPDDMLAPMVEIQRLRDAVLARAVVNAMQETGGPVAVITGNGHARKEWGVPAILTHAAPDLEVYALGQTEADAPLSGVFDEVVSAASVNRPDPCLAFQ</sequence>
<dbReference type="InterPro" id="IPR007314">
    <property type="entry name" value="Cofac_haem-bd_dom"/>
</dbReference>
<keyword evidence="1" id="KW-0732">Signal</keyword>
<dbReference type="SUPFAM" id="SSF159501">
    <property type="entry name" value="EreA/ChaN-like"/>
    <property type="match status" value="1"/>
</dbReference>
<accession>A0A1X7BP98</accession>
<feature type="signal peptide" evidence="1">
    <location>
        <begin position="1"/>
        <end position="21"/>
    </location>
</feature>
<feature type="domain" description="Haem-binding uptake Tiki superfamily ChaN" evidence="2">
    <location>
        <begin position="19"/>
        <end position="212"/>
    </location>
</feature>
<dbReference type="RefSeq" id="WP_085799399.1">
    <property type="nucleotide sequence ID" value="NZ_FWXB01000003.1"/>
</dbReference>
<evidence type="ECO:0000256" key="1">
    <source>
        <dbReference type="SAM" id="SignalP"/>
    </source>
</evidence>
<proteinExistence type="predicted"/>
<dbReference type="Proteomes" id="UP000193224">
    <property type="component" value="Unassembled WGS sequence"/>
</dbReference>
<evidence type="ECO:0000313" key="3">
    <source>
        <dbReference type="EMBL" id="SMC11453.1"/>
    </source>
</evidence>